<evidence type="ECO:0000259" key="3">
    <source>
        <dbReference type="PROSITE" id="PS01124"/>
    </source>
</evidence>
<dbReference type="Gene3D" id="1.10.10.60">
    <property type="entry name" value="Homeodomain-like"/>
    <property type="match status" value="1"/>
</dbReference>
<dbReference type="InterPro" id="IPR018060">
    <property type="entry name" value="HTH_AraC"/>
</dbReference>
<dbReference type="GO" id="GO:0003700">
    <property type="term" value="F:DNA-binding transcription factor activity"/>
    <property type="evidence" value="ECO:0007669"/>
    <property type="project" value="InterPro"/>
</dbReference>
<sequence>MAVTRQIGPNDLSFRPRNLILLMSHTSSSRSERRRSVALIVYPGFKTLEATGPLSVLGYASQHLAAQGFGGGYDVSIAAPRTGMIPSDTVVSLEAKVALRDLGACDTVMIAGAPRIEEVLDAEPEVVRWCRQFGRKTTRCAALCTGSFFLAEAGVMDGQRAATHWNYAARMRQRFPDVMVDADAIFAQAGSFWTSAGVTAAIDLALAFVEQDYGRDIALAVARDMVMYLKRPGGQSQFSTLLTGQSAGASGMGDVLTWMNARLDQALTLEDIARAAGISVRSLTRGFTAEFGASPMATLERLRCDRAKTLLLDTDLPLKTVAFRAGFQSDEQMRKAFRRRFSLSPRDYRARFATAGSEQA</sequence>
<dbReference type="Pfam" id="PF01965">
    <property type="entry name" value="DJ-1_PfpI"/>
    <property type="match status" value="1"/>
</dbReference>
<evidence type="ECO:0000313" key="4">
    <source>
        <dbReference type="EMBL" id="EBA07959.1"/>
    </source>
</evidence>
<dbReference type="SMART" id="SM00342">
    <property type="entry name" value="HTH_ARAC"/>
    <property type="match status" value="1"/>
</dbReference>
<keyword evidence="5" id="KW-1185">Reference proteome</keyword>
<keyword evidence="2" id="KW-0804">Transcription</keyword>
<evidence type="ECO:0000256" key="1">
    <source>
        <dbReference type="ARBA" id="ARBA00023015"/>
    </source>
</evidence>
<dbReference type="InterPro" id="IPR002818">
    <property type="entry name" value="DJ-1/PfpI"/>
</dbReference>
<dbReference type="InterPro" id="IPR029062">
    <property type="entry name" value="Class_I_gatase-like"/>
</dbReference>
<name>A3K4R0_SAGS3</name>
<feature type="domain" description="HTH araC/xylS-type" evidence="3">
    <location>
        <begin position="253"/>
        <end position="351"/>
    </location>
</feature>
<dbReference type="PANTHER" id="PTHR43130:SF3">
    <property type="entry name" value="HTH-TYPE TRANSCRIPTIONAL REGULATOR RV1931C"/>
    <property type="match status" value="1"/>
</dbReference>
<dbReference type="SUPFAM" id="SSF46689">
    <property type="entry name" value="Homeodomain-like"/>
    <property type="match status" value="2"/>
</dbReference>
<organism evidence="4 5">
    <name type="scientific">Sagittula stellata (strain ATCC 700073 / DSM 11524 / E-37)</name>
    <dbReference type="NCBI Taxonomy" id="388399"/>
    <lineage>
        <taxon>Bacteria</taxon>
        <taxon>Pseudomonadati</taxon>
        <taxon>Pseudomonadota</taxon>
        <taxon>Alphaproteobacteria</taxon>
        <taxon>Rhodobacterales</taxon>
        <taxon>Roseobacteraceae</taxon>
        <taxon>Sagittula</taxon>
    </lineage>
</organism>
<dbReference type="Pfam" id="PF12833">
    <property type="entry name" value="HTH_18"/>
    <property type="match status" value="1"/>
</dbReference>
<dbReference type="InterPro" id="IPR052158">
    <property type="entry name" value="INH-QAR"/>
</dbReference>
<evidence type="ECO:0000313" key="5">
    <source>
        <dbReference type="Proteomes" id="UP000005713"/>
    </source>
</evidence>
<gene>
    <name evidence="4" type="ORF">SSE37_01860</name>
</gene>
<reference evidence="4 5" key="1">
    <citation type="submission" date="2006-06" db="EMBL/GenBank/DDBJ databases">
        <authorList>
            <person name="Moran M.A."/>
            <person name="Ferriera S."/>
            <person name="Johnson J."/>
            <person name="Kravitz S."/>
            <person name="Beeson K."/>
            <person name="Sutton G."/>
            <person name="Rogers Y.-H."/>
            <person name="Friedman R."/>
            <person name="Frazier M."/>
            <person name="Venter J.C."/>
        </authorList>
    </citation>
    <scope>NUCLEOTIDE SEQUENCE [LARGE SCALE GENOMIC DNA]</scope>
    <source>
        <strain evidence="4 5">E-37</strain>
    </source>
</reference>
<dbReference type="CDD" id="cd03137">
    <property type="entry name" value="GATase1_AraC_1"/>
    <property type="match status" value="1"/>
</dbReference>
<dbReference type="eggNOG" id="COG4977">
    <property type="taxonomic scope" value="Bacteria"/>
</dbReference>
<dbReference type="PROSITE" id="PS01124">
    <property type="entry name" value="HTH_ARAC_FAMILY_2"/>
    <property type="match status" value="1"/>
</dbReference>
<accession>A3K4R0</accession>
<dbReference type="Proteomes" id="UP000005713">
    <property type="component" value="Unassembled WGS sequence"/>
</dbReference>
<proteinExistence type="predicted"/>
<dbReference type="EMBL" id="AAYA01000007">
    <property type="protein sequence ID" value="EBA07959.1"/>
    <property type="molecule type" value="Genomic_DNA"/>
</dbReference>
<comment type="caution">
    <text evidence="4">The sequence shown here is derived from an EMBL/GenBank/DDBJ whole genome shotgun (WGS) entry which is preliminary data.</text>
</comment>
<dbReference type="SUPFAM" id="SSF52317">
    <property type="entry name" value="Class I glutamine amidotransferase-like"/>
    <property type="match status" value="1"/>
</dbReference>
<dbReference type="GO" id="GO:0043565">
    <property type="term" value="F:sequence-specific DNA binding"/>
    <property type="evidence" value="ECO:0007669"/>
    <property type="project" value="InterPro"/>
</dbReference>
<protein>
    <submittedName>
        <fullName evidence="4">AraC family transcriptional regulator</fullName>
    </submittedName>
</protein>
<keyword evidence="1" id="KW-0805">Transcription regulation</keyword>
<dbReference type="PANTHER" id="PTHR43130">
    <property type="entry name" value="ARAC-FAMILY TRANSCRIPTIONAL REGULATOR"/>
    <property type="match status" value="1"/>
</dbReference>
<dbReference type="AlphaFoldDB" id="A3K4R0"/>
<dbReference type="Gene3D" id="3.40.50.880">
    <property type="match status" value="1"/>
</dbReference>
<evidence type="ECO:0000256" key="2">
    <source>
        <dbReference type="ARBA" id="ARBA00023163"/>
    </source>
</evidence>
<dbReference type="InterPro" id="IPR009057">
    <property type="entry name" value="Homeodomain-like_sf"/>
</dbReference>